<accession>A0A485MB08</accession>
<protein>
    <submittedName>
        <fullName evidence="1">Uncharacterized protein</fullName>
    </submittedName>
</protein>
<sequence length="115" mass="12931">MFLFIREHVWTLLQHCLSLKGRPLAAGPFHRQEKGPQANLLDTSSKGCLRDGVIPLKDISRLLCALYAKWLRKYSVEYCMRSVVPGTGLEPARACAHQNLNLARLPIPPSRHADT</sequence>
<gene>
    <name evidence="1" type="ORF">SCFA_770003</name>
</gene>
<proteinExistence type="predicted"/>
<dbReference type="AntiFam" id="ANF00016">
    <property type="entry name" value="tRNA translation"/>
</dbReference>
<dbReference type="EMBL" id="CAADRM010000144">
    <property type="protein sequence ID" value="VFU18098.1"/>
    <property type="molecule type" value="Genomic_DNA"/>
</dbReference>
<evidence type="ECO:0000313" key="1">
    <source>
        <dbReference type="EMBL" id="VFU18098.1"/>
    </source>
</evidence>
<organism evidence="1">
    <name type="scientific">anaerobic digester metagenome</name>
    <dbReference type="NCBI Taxonomy" id="1263854"/>
    <lineage>
        <taxon>unclassified sequences</taxon>
        <taxon>metagenomes</taxon>
        <taxon>ecological metagenomes</taxon>
    </lineage>
</organism>
<reference evidence="1" key="1">
    <citation type="submission" date="2019-03" db="EMBL/GenBank/DDBJ databases">
        <authorList>
            <person name="Hao L."/>
        </authorList>
    </citation>
    <scope>NUCLEOTIDE SEQUENCE</scope>
</reference>
<dbReference type="AlphaFoldDB" id="A0A485MB08"/>
<name>A0A485MB08_9ZZZZ</name>